<dbReference type="PANTHER" id="PTHR47019">
    <property type="entry name" value="LIPID II FLIPPASE MURJ"/>
    <property type="match status" value="1"/>
</dbReference>
<proteinExistence type="inferred from homology"/>
<keyword evidence="6 10" id="KW-1133">Transmembrane helix</keyword>
<dbReference type="PIRSF" id="PIRSF002869">
    <property type="entry name" value="MviN"/>
    <property type="match status" value="1"/>
</dbReference>
<dbReference type="Pfam" id="PF03023">
    <property type="entry name" value="MurJ"/>
    <property type="match status" value="1"/>
</dbReference>
<feature type="transmembrane region" description="Helical" evidence="10">
    <location>
        <begin position="246"/>
        <end position="274"/>
    </location>
</feature>
<dbReference type="CDD" id="cd13123">
    <property type="entry name" value="MATE_MurJ_like"/>
    <property type="match status" value="1"/>
</dbReference>
<keyword evidence="3 10" id="KW-0812">Transmembrane</keyword>
<feature type="transmembrane region" description="Helical" evidence="10">
    <location>
        <begin position="450"/>
        <end position="471"/>
    </location>
</feature>
<evidence type="ECO:0000256" key="1">
    <source>
        <dbReference type="ARBA" id="ARBA00004651"/>
    </source>
</evidence>
<dbReference type="RefSeq" id="WP_263573477.1">
    <property type="nucleotide sequence ID" value="NZ_JAJIRN010000011.1"/>
</dbReference>
<keyword evidence="7 10" id="KW-0472">Membrane</keyword>
<dbReference type="NCBIfam" id="TIGR01695">
    <property type="entry name" value="murJ_mviN"/>
    <property type="match status" value="1"/>
</dbReference>
<comment type="function">
    <text evidence="8 10 11">Involved in peptidoglycan biosynthesis. Transports lipid-linked peptidoglycan precursors from the inner to the outer leaflet of the cytoplasmic membrane.</text>
</comment>
<evidence type="ECO:0000256" key="7">
    <source>
        <dbReference type="ARBA" id="ARBA00023136"/>
    </source>
</evidence>
<feature type="transmembrane region" description="Helical" evidence="10">
    <location>
        <begin position="188"/>
        <end position="211"/>
    </location>
</feature>
<evidence type="ECO:0000256" key="6">
    <source>
        <dbReference type="ARBA" id="ARBA00022989"/>
    </source>
</evidence>
<keyword evidence="10 11" id="KW-0961">Cell wall biogenesis/degradation</keyword>
<evidence type="ECO:0000313" key="13">
    <source>
        <dbReference type="Proteomes" id="UP001209701"/>
    </source>
</evidence>
<comment type="similarity">
    <text evidence="9 10 11">Belongs to the MurJ/MviN family.</text>
</comment>
<dbReference type="PRINTS" id="PR01806">
    <property type="entry name" value="VIRFACTRMVIN"/>
</dbReference>
<evidence type="ECO:0000256" key="2">
    <source>
        <dbReference type="ARBA" id="ARBA00022475"/>
    </source>
</evidence>
<feature type="transmembrane region" description="Helical" evidence="10">
    <location>
        <begin position="156"/>
        <end position="176"/>
    </location>
</feature>
<keyword evidence="4 10" id="KW-0133">Cell shape</keyword>
<evidence type="ECO:0000313" key="12">
    <source>
        <dbReference type="EMBL" id="MCV2370895.1"/>
    </source>
</evidence>
<reference evidence="12 13" key="1">
    <citation type="submission" date="2021-11" db="EMBL/GenBank/DDBJ databases">
        <authorList>
            <person name="Liang Q."/>
            <person name="Mou H."/>
            <person name="Liu Z."/>
        </authorList>
    </citation>
    <scope>NUCLEOTIDE SEQUENCE [LARGE SCALE GENOMIC DNA]</scope>
    <source>
        <strain evidence="12 13">CHU3</strain>
    </source>
</reference>
<dbReference type="Proteomes" id="UP001209701">
    <property type="component" value="Unassembled WGS sequence"/>
</dbReference>
<evidence type="ECO:0000256" key="8">
    <source>
        <dbReference type="ARBA" id="ARBA00060041"/>
    </source>
</evidence>
<feature type="transmembrane region" description="Helical" evidence="10">
    <location>
        <begin position="131"/>
        <end position="149"/>
    </location>
</feature>
<feature type="transmembrane region" description="Helical" evidence="10">
    <location>
        <begin position="318"/>
        <end position="338"/>
    </location>
</feature>
<accession>A0ABT2YLE8</accession>
<organism evidence="12 13">
    <name type="scientific">Roseateles oligotrophus</name>
    <dbReference type="NCBI Taxonomy" id="1769250"/>
    <lineage>
        <taxon>Bacteria</taxon>
        <taxon>Pseudomonadati</taxon>
        <taxon>Pseudomonadota</taxon>
        <taxon>Betaproteobacteria</taxon>
        <taxon>Burkholderiales</taxon>
        <taxon>Sphaerotilaceae</taxon>
        <taxon>Roseateles</taxon>
    </lineage>
</organism>
<evidence type="ECO:0000256" key="9">
    <source>
        <dbReference type="ARBA" id="ARBA00061532"/>
    </source>
</evidence>
<keyword evidence="2 10" id="KW-1003">Cell membrane</keyword>
<dbReference type="PANTHER" id="PTHR47019:SF1">
    <property type="entry name" value="LIPID II FLIPPASE MURJ"/>
    <property type="match status" value="1"/>
</dbReference>
<evidence type="ECO:0000256" key="4">
    <source>
        <dbReference type="ARBA" id="ARBA00022960"/>
    </source>
</evidence>
<evidence type="ECO:0000256" key="5">
    <source>
        <dbReference type="ARBA" id="ARBA00022984"/>
    </source>
</evidence>
<evidence type="ECO:0000256" key="11">
    <source>
        <dbReference type="PIRNR" id="PIRNR002869"/>
    </source>
</evidence>
<feature type="transmembrane region" description="Helical" evidence="10">
    <location>
        <begin position="392"/>
        <end position="410"/>
    </location>
</feature>
<comment type="caution">
    <text evidence="12">The sequence shown here is derived from an EMBL/GenBank/DDBJ whole genome shotgun (WGS) entry which is preliminary data.</text>
</comment>
<sequence>MNLLRSASFISALTLVSRITGLVREQMVAALFGASSLTDAFQVAFRIPNLLRRLFAEGAFSQAFVPVLAGTRAREGDEATQALINAVATVLLWALMLTCLGGVIGAPLLVWVLGSGLPSSAHDVAVVMTRWMFPYIGCMSLVALSAGILNTWKRFLVPAATPVLLNLSVIAAGFLLVPRLESWGWQPIYGLAVGVMLGGILQLLVQVPALARIGALPRMGLSLGALRQSWQHAGVKRVLSQMAPALVGVGVAQLSLVINLQIALLVGAGAASWLTYADRLMEFPTALLGVALSAILTPQLSAALGKGEPKAYSSLLDWGLRLVVLLALPCSVALMVFAQPMVAVLYHRGAFQASDVLHTTMAVMGYGVGLIGLVAIKVLAPGFYAQQDTRTPVRIAVTVLALTQLLNLLFVPWLGVAGLALSIGLGAMINATWLFVGLRRKGSYLPAPGWLGFALRVAIASAAMGGLQFWLAQRLDWIALGVNEFMRALAMAASLGASALLYFAVLLALGVNLRQFVRRV</sequence>
<keyword evidence="10" id="KW-0997">Cell inner membrane</keyword>
<protein>
    <recommendedName>
        <fullName evidence="10">Probable lipid II flippase MurJ</fullName>
    </recommendedName>
</protein>
<dbReference type="InterPro" id="IPR051050">
    <property type="entry name" value="Lipid_II_flippase_MurJ/MviN"/>
</dbReference>
<feature type="transmembrane region" description="Helical" evidence="10">
    <location>
        <begin position="286"/>
        <end position="306"/>
    </location>
</feature>
<feature type="transmembrane region" description="Helical" evidence="10">
    <location>
        <begin position="358"/>
        <end position="380"/>
    </location>
</feature>
<dbReference type="EMBL" id="JAJIRN010000011">
    <property type="protein sequence ID" value="MCV2370895.1"/>
    <property type="molecule type" value="Genomic_DNA"/>
</dbReference>
<comment type="subcellular location">
    <subcellularLocation>
        <location evidence="10">Cell inner membrane</location>
        <topology evidence="10">Multi-pass membrane protein</topology>
    </subcellularLocation>
    <subcellularLocation>
        <location evidence="1">Cell membrane</location>
        <topology evidence="1">Multi-pass membrane protein</topology>
    </subcellularLocation>
</comment>
<dbReference type="HAMAP" id="MF_02078">
    <property type="entry name" value="MurJ_MviN"/>
    <property type="match status" value="1"/>
</dbReference>
<feature type="transmembrane region" description="Helical" evidence="10">
    <location>
        <begin position="82"/>
        <end position="111"/>
    </location>
</feature>
<evidence type="ECO:0000256" key="10">
    <source>
        <dbReference type="HAMAP-Rule" id="MF_02078"/>
    </source>
</evidence>
<evidence type="ECO:0000256" key="3">
    <source>
        <dbReference type="ARBA" id="ARBA00022692"/>
    </source>
</evidence>
<keyword evidence="10 11" id="KW-0813">Transport</keyword>
<name>A0ABT2YLE8_9BURK</name>
<comment type="pathway">
    <text evidence="10">Cell wall biogenesis; peptidoglycan biosynthesis.</text>
</comment>
<keyword evidence="13" id="KW-1185">Reference proteome</keyword>
<feature type="transmembrane region" description="Helical" evidence="10">
    <location>
        <begin position="416"/>
        <end position="438"/>
    </location>
</feature>
<gene>
    <name evidence="10 12" type="primary">murJ</name>
    <name evidence="12" type="ORF">LNV07_22645</name>
</gene>
<feature type="transmembrane region" description="Helical" evidence="10">
    <location>
        <begin position="491"/>
        <end position="513"/>
    </location>
</feature>
<dbReference type="InterPro" id="IPR004268">
    <property type="entry name" value="MurJ"/>
</dbReference>
<keyword evidence="5 10" id="KW-0573">Peptidoglycan synthesis</keyword>